<dbReference type="InterPro" id="IPR036259">
    <property type="entry name" value="MFS_trans_sf"/>
</dbReference>
<sequence>MVGSALSRYWTINVPAKTMAEEVAEAHLFLWPLRNDTFAVASCLRFSRWHLFLAVLLTQFITGSIYSLVSLSQPLDAFFQGNLYAGKSTALLMTGSASMAVAAALSGPALERRGPRWSMTMGTCILALGLLLGQGATMTRTWALMFPAGVCYGVGVGYLLITSFSTLQKWFPDLRGTVNGIVLMAFGSGGGVWNLFFRALVGPGASRADNMPHVFAYLLLVFVPPLMLCTLLMRTPPASFRVSGHDMHGIATEKAPSASFVQDEYLKVGMTLVNYAALQHPPQNAAVEGTERHYYEQVKALTLLQCIFSTDFLCLFLAATALNMPASVYFELATTNTNGDFKSMAWFGVAKRDIDNVISVGLLSSSVGRLVCPMFSDVLIRVFYANPAFARKVVLLLLVLVDAVGLALLVPRLEGDYDTLVQVTYVLKFVSGGGASMTACLVTDMYGVYNVGTMYGLVSLSWAVGIASVGLTFSGSGAAFMSQMHSMVVVSFVAVALTCLVRTNSLDRFFHGYQFTLCRKPIVQIPFASQGQKHYAIGGDTAPHGSTFFHWDSDHDIDLDHEPDA</sequence>
<feature type="transmembrane region" description="Helical" evidence="1">
    <location>
        <begin position="454"/>
        <end position="474"/>
    </location>
</feature>
<dbReference type="InterPro" id="IPR050327">
    <property type="entry name" value="Proton-linked_MCT"/>
</dbReference>
<dbReference type="Proteomes" id="UP000030762">
    <property type="component" value="Unassembled WGS sequence"/>
</dbReference>
<feature type="transmembrane region" description="Helical" evidence="1">
    <location>
        <begin position="117"/>
        <end position="136"/>
    </location>
</feature>
<evidence type="ECO:0000313" key="2">
    <source>
        <dbReference type="EMBL" id="EQC27458.1"/>
    </source>
</evidence>
<dbReference type="InterPro" id="IPR011701">
    <property type="entry name" value="MFS"/>
</dbReference>
<feature type="transmembrane region" description="Helical" evidence="1">
    <location>
        <begin position="393"/>
        <end position="411"/>
    </location>
</feature>
<evidence type="ECO:0000313" key="3">
    <source>
        <dbReference type="Proteomes" id="UP000030762"/>
    </source>
</evidence>
<dbReference type="Gene3D" id="1.20.1250.20">
    <property type="entry name" value="MFS general substrate transporter like domains"/>
    <property type="match status" value="1"/>
</dbReference>
<gene>
    <name evidence="2" type="ORF">SDRG_14782</name>
</gene>
<dbReference type="OrthoDB" id="77478at2759"/>
<organism evidence="2 3">
    <name type="scientific">Saprolegnia diclina (strain VS20)</name>
    <dbReference type="NCBI Taxonomy" id="1156394"/>
    <lineage>
        <taxon>Eukaryota</taxon>
        <taxon>Sar</taxon>
        <taxon>Stramenopiles</taxon>
        <taxon>Oomycota</taxon>
        <taxon>Saprolegniomycetes</taxon>
        <taxon>Saprolegniales</taxon>
        <taxon>Saprolegniaceae</taxon>
        <taxon>Saprolegnia</taxon>
    </lineage>
</organism>
<keyword evidence="1" id="KW-1133">Transmembrane helix</keyword>
<dbReference type="VEuPathDB" id="FungiDB:SDRG_14782"/>
<feature type="transmembrane region" description="Helical" evidence="1">
    <location>
        <begin position="423"/>
        <end position="442"/>
    </location>
</feature>
<dbReference type="EMBL" id="JH767208">
    <property type="protein sequence ID" value="EQC27458.1"/>
    <property type="molecule type" value="Genomic_DNA"/>
</dbReference>
<feature type="transmembrane region" description="Helical" evidence="1">
    <location>
        <begin position="354"/>
        <end position="372"/>
    </location>
</feature>
<dbReference type="FunCoup" id="T0R5Z0">
    <property type="interactions" value="2"/>
</dbReference>
<evidence type="ECO:0000256" key="1">
    <source>
        <dbReference type="SAM" id="Phobius"/>
    </source>
</evidence>
<feature type="transmembrane region" description="Helical" evidence="1">
    <location>
        <begin position="51"/>
        <end position="69"/>
    </location>
</feature>
<feature type="transmembrane region" description="Helical" evidence="1">
    <location>
        <begin position="213"/>
        <end position="233"/>
    </location>
</feature>
<dbReference type="SUPFAM" id="SSF103473">
    <property type="entry name" value="MFS general substrate transporter"/>
    <property type="match status" value="1"/>
</dbReference>
<keyword evidence="1" id="KW-0472">Membrane</keyword>
<dbReference type="AlphaFoldDB" id="T0R5Z0"/>
<feature type="transmembrane region" description="Helical" evidence="1">
    <location>
        <begin position="480"/>
        <end position="501"/>
    </location>
</feature>
<dbReference type="InParanoid" id="T0R5Z0"/>
<proteinExistence type="predicted"/>
<accession>T0R5Z0</accession>
<dbReference type="PANTHER" id="PTHR11360:SF317">
    <property type="entry name" value="MAJOR FACILITATOR SUPERFAMILY (MFS) PROFILE DOMAIN-CONTAINING PROTEIN-RELATED"/>
    <property type="match status" value="1"/>
</dbReference>
<keyword evidence="3" id="KW-1185">Reference proteome</keyword>
<evidence type="ECO:0008006" key="4">
    <source>
        <dbReference type="Google" id="ProtNLM"/>
    </source>
</evidence>
<feature type="transmembrane region" description="Helical" evidence="1">
    <location>
        <begin position="89"/>
        <end position="110"/>
    </location>
</feature>
<feature type="transmembrane region" description="Helical" evidence="1">
    <location>
        <begin position="142"/>
        <end position="161"/>
    </location>
</feature>
<feature type="transmembrane region" description="Helical" evidence="1">
    <location>
        <begin position="300"/>
        <end position="322"/>
    </location>
</feature>
<keyword evidence="1" id="KW-0812">Transmembrane</keyword>
<dbReference type="PANTHER" id="PTHR11360">
    <property type="entry name" value="MONOCARBOXYLATE TRANSPORTER"/>
    <property type="match status" value="1"/>
</dbReference>
<protein>
    <recommendedName>
        <fullName evidence="4">Major facilitator superfamily (MFS) profile domain-containing protein</fullName>
    </recommendedName>
</protein>
<dbReference type="Pfam" id="PF07690">
    <property type="entry name" value="MFS_1"/>
    <property type="match status" value="1"/>
</dbReference>
<dbReference type="RefSeq" id="XP_008619158.1">
    <property type="nucleotide sequence ID" value="XM_008620936.1"/>
</dbReference>
<feature type="transmembrane region" description="Helical" evidence="1">
    <location>
        <begin position="181"/>
        <end position="201"/>
    </location>
</feature>
<reference evidence="2 3" key="1">
    <citation type="submission" date="2012-04" db="EMBL/GenBank/DDBJ databases">
        <title>The Genome Sequence of Saprolegnia declina VS20.</title>
        <authorList>
            <consortium name="The Broad Institute Genome Sequencing Platform"/>
            <person name="Russ C."/>
            <person name="Nusbaum C."/>
            <person name="Tyler B."/>
            <person name="van West P."/>
            <person name="Dieguez-Uribeondo J."/>
            <person name="de Bruijn I."/>
            <person name="Tripathy S."/>
            <person name="Jiang R."/>
            <person name="Young S.K."/>
            <person name="Zeng Q."/>
            <person name="Gargeya S."/>
            <person name="Fitzgerald M."/>
            <person name="Haas B."/>
            <person name="Abouelleil A."/>
            <person name="Alvarado L."/>
            <person name="Arachchi H.M."/>
            <person name="Berlin A."/>
            <person name="Chapman S.B."/>
            <person name="Goldberg J."/>
            <person name="Griggs A."/>
            <person name="Gujja S."/>
            <person name="Hansen M."/>
            <person name="Howarth C."/>
            <person name="Imamovic A."/>
            <person name="Larimer J."/>
            <person name="McCowen C."/>
            <person name="Montmayeur A."/>
            <person name="Murphy C."/>
            <person name="Neiman D."/>
            <person name="Pearson M."/>
            <person name="Priest M."/>
            <person name="Roberts A."/>
            <person name="Saif S."/>
            <person name="Shea T."/>
            <person name="Sisk P."/>
            <person name="Sykes S."/>
            <person name="Wortman J."/>
            <person name="Nusbaum C."/>
            <person name="Birren B."/>
        </authorList>
    </citation>
    <scope>NUCLEOTIDE SEQUENCE [LARGE SCALE GENOMIC DNA]</scope>
    <source>
        <strain evidence="2 3">VS20</strain>
    </source>
</reference>
<dbReference type="GeneID" id="19955509"/>
<dbReference type="GO" id="GO:0022857">
    <property type="term" value="F:transmembrane transporter activity"/>
    <property type="evidence" value="ECO:0007669"/>
    <property type="project" value="InterPro"/>
</dbReference>
<name>T0R5Z0_SAPDV</name>